<dbReference type="InterPro" id="IPR032675">
    <property type="entry name" value="LRR_dom_sf"/>
</dbReference>
<dbReference type="Pfam" id="PF13855">
    <property type="entry name" value="LRR_8"/>
    <property type="match status" value="1"/>
</dbReference>
<keyword evidence="2" id="KW-0677">Repeat</keyword>
<dbReference type="GO" id="GO:0005737">
    <property type="term" value="C:cytoplasm"/>
    <property type="evidence" value="ECO:0007669"/>
    <property type="project" value="TreeGrafter"/>
</dbReference>
<dbReference type="SMART" id="SM00369">
    <property type="entry name" value="LRR_TYP"/>
    <property type="match status" value="5"/>
</dbReference>
<organism evidence="4 5">
    <name type="scientific">Catenaria anguillulae PL171</name>
    <dbReference type="NCBI Taxonomy" id="765915"/>
    <lineage>
        <taxon>Eukaryota</taxon>
        <taxon>Fungi</taxon>
        <taxon>Fungi incertae sedis</taxon>
        <taxon>Blastocladiomycota</taxon>
        <taxon>Blastocladiomycetes</taxon>
        <taxon>Blastocladiales</taxon>
        <taxon>Catenariaceae</taxon>
        <taxon>Catenaria</taxon>
    </lineage>
</organism>
<keyword evidence="1" id="KW-0433">Leucine-rich repeat</keyword>
<dbReference type="InterPro" id="IPR003591">
    <property type="entry name" value="Leu-rich_rpt_typical-subtyp"/>
</dbReference>
<dbReference type="Proteomes" id="UP000193411">
    <property type="component" value="Unassembled WGS sequence"/>
</dbReference>
<dbReference type="OrthoDB" id="5589781at2759"/>
<evidence type="ECO:0000313" key="4">
    <source>
        <dbReference type="EMBL" id="ORZ34860.1"/>
    </source>
</evidence>
<dbReference type="Gene3D" id="3.80.10.10">
    <property type="entry name" value="Ribonuclease Inhibitor"/>
    <property type="match status" value="2"/>
</dbReference>
<feature type="region of interest" description="Disordered" evidence="3">
    <location>
        <begin position="303"/>
        <end position="335"/>
    </location>
</feature>
<feature type="non-terminal residue" evidence="4">
    <location>
        <position position="1"/>
    </location>
</feature>
<proteinExistence type="predicted"/>
<comment type="caution">
    <text evidence="4">The sequence shown here is derived from an EMBL/GenBank/DDBJ whole genome shotgun (WGS) entry which is preliminary data.</text>
</comment>
<keyword evidence="5" id="KW-1185">Reference proteome</keyword>
<dbReference type="PANTHER" id="PTHR48051:SF13">
    <property type="entry name" value="LEUCINE-RICH REPEAT-CONTAINING PROTEIN 30"/>
    <property type="match status" value="1"/>
</dbReference>
<name>A0A1Y2HJU8_9FUNG</name>
<gene>
    <name evidence="4" type="ORF">BCR44DRAFT_258514</name>
</gene>
<dbReference type="PANTHER" id="PTHR48051">
    <property type="match status" value="1"/>
</dbReference>
<dbReference type="SUPFAM" id="SSF52058">
    <property type="entry name" value="L domain-like"/>
    <property type="match status" value="1"/>
</dbReference>
<evidence type="ECO:0000256" key="2">
    <source>
        <dbReference type="ARBA" id="ARBA00022737"/>
    </source>
</evidence>
<reference evidence="4 5" key="1">
    <citation type="submission" date="2016-07" db="EMBL/GenBank/DDBJ databases">
        <title>Pervasive Adenine N6-methylation of Active Genes in Fungi.</title>
        <authorList>
            <consortium name="DOE Joint Genome Institute"/>
            <person name="Mondo S.J."/>
            <person name="Dannebaum R.O."/>
            <person name="Kuo R.C."/>
            <person name="Labutti K."/>
            <person name="Haridas S."/>
            <person name="Kuo A."/>
            <person name="Salamov A."/>
            <person name="Ahrendt S.R."/>
            <person name="Lipzen A."/>
            <person name="Sullivan W."/>
            <person name="Andreopoulos W.B."/>
            <person name="Clum A."/>
            <person name="Lindquist E."/>
            <person name="Daum C."/>
            <person name="Ramamoorthy G.K."/>
            <person name="Gryganskyi A."/>
            <person name="Culley D."/>
            <person name="Magnuson J.K."/>
            <person name="James T.Y."/>
            <person name="O'Malley M.A."/>
            <person name="Stajich J.E."/>
            <person name="Spatafora J.W."/>
            <person name="Visel A."/>
            <person name="Grigoriev I.V."/>
        </authorList>
    </citation>
    <scope>NUCLEOTIDE SEQUENCE [LARGE SCALE GENOMIC DNA]</scope>
    <source>
        <strain evidence="4 5">PL171</strain>
    </source>
</reference>
<dbReference type="InterPro" id="IPR050216">
    <property type="entry name" value="LRR_domain-containing"/>
</dbReference>
<protein>
    <submittedName>
        <fullName evidence="4">Uncharacterized protein</fullName>
    </submittedName>
</protein>
<dbReference type="Pfam" id="PF13516">
    <property type="entry name" value="LRR_6"/>
    <property type="match status" value="1"/>
</dbReference>
<dbReference type="STRING" id="765915.A0A1Y2HJU8"/>
<evidence type="ECO:0000256" key="1">
    <source>
        <dbReference type="ARBA" id="ARBA00022614"/>
    </source>
</evidence>
<dbReference type="InterPro" id="IPR001611">
    <property type="entry name" value="Leu-rich_rpt"/>
</dbReference>
<evidence type="ECO:0000256" key="3">
    <source>
        <dbReference type="SAM" id="MobiDB-lite"/>
    </source>
</evidence>
<evidence type="ECO:0000313" key="5">
    <source>
        <dbReference type="Proteomes" id="UP000193411"/>
    </source>
</evidence>
<sequence>HLNLAHNHLTTLPRLLCAFEYLESLILSQNQLTGSLPPWLGYLTHLQVLKVDCNQFSGSVPMSWSALKRLQVLALGSATYGGNLLDSIPEGVFAHMHALKHVDLASNPLQHLPRDLFSPQLKHLTCVNVEGNKLDTLPDTIHLAPNLSAVYAANNLLCRLPRSIMQCPKLEVLDLSGNALCFVPMELIVAVHRRRVTVLLTGNPFTRFHEVGQAVERAVGGLVSEEEHVSGVGAGQSSNKGYFDDDGDAMDVDRTEVDANAVEHAHEHGQPVYTPSDRERVYVHPDAIDFNPQPAPIASANCSAAAAYPSPPSTPHLDQHPLAGRSTTGTTAATATPPLLRVPISLRELAARKSLDLDLCPDALAAHLPPRLMAMLDAAHGAQCPRCASPVVGEYLATVEVERVLGHALVPVRKLYCSTECLVGREADERGGGRGAAGGSGQCCGLGVNCCRVGESRLRHGNQVVLPGAAVAGTEAGRPLGMIPANVVRSCLW</sequence>
<accession>A0A1Y2HJU8</accession>
<dbReference type="AlphaFoldDB" id="A0A1Y2HJU8"/>
<dbReference type="Pfam" id="PF00560">
    <property type="entry name" value="LRR_1"/>
    <property type="match status" value="1"/>
</dbReference>
<dbReference type="EMBL" id="MCFL01000025">
    <property type="protein sequence ID" value="ORZ34860.1"/>
    <property type="molecule type" value="Genomic_DNA"/>
</dbReference>